<dbReference type="Pfam" id="PF01965">
    <property type="entry name" value="DJ-1_PfpI"/>
    <property type="match status" value="1"/>
</dbReference>
<dbReference type="GO" id="GO:0019172">
    <property type="term" value="F:glyoxalase III activity"/>
    <property type="evidence" value="ECO:0007669"/>
    <property type="project" value="UniProtKB-EC"/>
</dbReference>
<reference evidence="7" key="1">
    <citation type="journal article" date="2020" name="Nat. Commun.">
        <title>Large-scale genome sequencing of mycorrhizal fungi provides insights into the early evolution of symbiotic traits.</title>
        <authorList>
            <person name="Miyauchi S."/>
            <person name="Kiss E."/>
            <person name="Kuo A."/>
            <person name="Drula E."/>
            <person name="Kohler A."/>
            <person name="Sanchez-Garcia M."/>
            <person name="Morin E."/>
            <person name="Andreopoulos B."/>
            <person name="Barry K.W."/>
            <person name="Bonito G."/>
            <person name="Buee M."/>
            <person name="Carver A."/>
            <person name="Chen C."/>
            <person name="Cichocki N."/>
            <person name="Clum A."/>
            <person name="Culley D."/>
            <person name="Crous P.W."/>
            <person name="Fauchery L."/>
            <person name="Girlanda M."/>
            <person name="Hayes R.D."/>
            <person name="Keri Z."/>
            <person name="LaButti K."/>
            <person name="Lipzen A."/>
            <person name="Lombard V."/>
            <person name="Magnuson J."/>
            <person name="Maillard F."/>
            <person name="Murat C."/>
            <person name="Nolan M."/>
            <person name="Ohm R.A."/>
            <person name="Pangilinan J."/>
            <person name="Pereira M.F."/>
            <person name="Perotto S."/>
            <person name="Peter M."/>
            <person name="Pfister S."/>
            <person name="Riley R."/>
            <person name="Sitrit Y."/>
            <person name="Stielow J.B."/>
            <person name="Szollosi G."/>
            <person name="Zifcakova L."/>
            <person name="Stursova M."/>
            <person name="Spatafora J.W."/>
            <person name="Tedersoo L."/>
            <person name="Vaario L.M."/>
            <person name="Yamada A."/>
            <person name="Yan M."/>
            <person name="Wang P."/>
            <person name="Xu J."/>
            <person name="Bruns T."/>
            <person name="Baldrian P."/>
            <person name="Vilgalys R."/>
            <person name="Dunand C."/>
            <person name="Henrissat B."/>
            <person name="Grigoriev I.V."/>
            <person name="Hibbett D."/>
            <person name="Nagy L.G."/>
            <person name="Martin F.M."/>
        </authorList>
    </citation>
    <scope>NUCLEOTIDE SEQUENCE</scope>
    <source>
        <strain evidence="7">UH-Tt-Lm1</strain>
    </source>
</reference>
<keyword evidence="8" id="KW-1185">Reference proteome</keyword>
<dbReference type="EMBL" id="WIUZ02000005">
    <property type="protein sequence ID" value="KAF9787460.1"/>
    <property type="molecule type" value="Genomic_DNA"/>
</dbReference>
<dbReference type="InterPro" id="IPR002818">
    <property type="entry name" value="DJ-1/PfpI"/>
</dbReference>
<comment type="similarity">
    <text evidence="4">Belongs to the peptidase C56 family. HSP31-like subfamily.</text>
</comment>
<dbReference type="GO" id="GO:0005737">
    <property type="term" value="C:cytoplasm"/>
    <property type="evidence" value="ECO:0007669"/>
    <property type="project" value="TreeGrafter"/>
</dbReference>
<evidence type="ECO:0000256" key="4">
    <source>
        <dbReference type="ARBA" id="ARBA00038493"/>
    </source>
</evidence>
<dbReference type="InterPro" id="IPR050325">
    <property type="entry name" value="Prot/Nucl_acid_deglycase"/>
</dbReference>
<dbReference type="PANTHER" id="PTHR48094">
    <property type="entry name" value="PROTEIN/NUCLEIC ACID DEGLYCASE DJ-1-RELATED"/>
    <property type="match status" value="1"/>
</dbReference>
<keyword evidence="2" id="KW-0346">Stress response</keyword>
<keyword evidence="3" id="KW-0456">Lyase</keyword>
<evidence type="ECO:0000313" key="7">
    <source>
        <dbReference type="EMBL" id="KAF9787460.1"/>
    </source>
</evidence>
<evidence type="ECO:0000256" key="5">
    <source>
        <dbReference type="ARBA" id="ARBA00048082"/>
    </source>
</evidence>
<dbReference type="Gene3D" id="3.40.50.880">
    <property type="match status" value="1"/>
</dbReference>
<evidence type="ECO:0000313" key="8">
    <source>
        <dbReference type="Proteomes" id="UP000736335"/>
    </source>
</evidence>
<evidence type="ECO:0000259" key="6">
    <source>
        <dbReference type="Pfam" id="PF01965"/>
    </source>
</evidence>
<accession>A0A9P6HJI1</accession>
<dbReference type="OrthoDB" id="543156at2759"/>
<dbReference type="AlphaFoldDB" id="A0A9P6HJI1"/>
<proteinExistence type="inferred from homology"/>
<protein>
    <recommendedName>
        <fullName evidence="1">D-lactate dehydratase</fullName>
        <ecNumber evidence="1">4.2.1.130</ecNumber>
    </recommendedName>
</protein>
<sequence length="217" mass="23580">MTKVLIVFSSAATTVTGKEAGWYLSEAAQAGFHVDFVSPEGPDPPVSQKSVANRRYDEGVKFLQDQDVVEKLKKCKKISGVDSSEYDAVYYVGGYGPVVDLAKDTQNADLVSAFWQSGKIVSAVCHGPAGLVHAKDSNGKSIFEGRRVTCLSNAEEKAHLEDIGFYLEDKVQELGGKFEKADELYQSHVVVDGQLYTGQNPASAKSLAERIVQDLKK</sequence>
<comment type="catalytic activity">
    <reaction evidence="5">
        <text>methylglyoxal + H2O = (R)-lactate + H(+)</text>
        <dbReference type="Rhea" id="RHEA:27754"/>
        <dbReference type="ChEBI" id="CHEBI:15377"/>
        <dbReference type="ChEBI" id="CHEBI:15378"/>
        <dbReference type="ChEBI" id="CHEBI:16004"/>
        <dbReference type="ChEBI" id="CHEBI:17158"/>
        <dbReference type="EC" id="4.2.1.130"/>
    </reaction>
</comment>
<reference evidence="7" key="2">
    <citation type="submission" date="2020-11" db="EMBL/GenBank/DDBJ databases">
        <authorList>
            <consortium name="DOE Joint Genome Institute"/>
            <person name="Kuo A."/>
            <person name="Miyauchi S."/>
            <person name="Kiss E."/>
            <person name="Drula E."/>
            <person name="Kohler A."/>
            <person name="Sanchez-Garcia M."/>
            <person name="Andreopoulos B."/>
            <person name="Barry K.W."/>
            <person name="Bonito G."/>
            <person name="Buee M."/>
            <person name="Carver A."/>
            <person name="Chen C."/>
            <person name="Cichocki N."/>
            <person name="Clum A."/>
            <person name="Culley D."/>
            <person name="Crous P.W."/>
            <person name="Fauchery L."/>
            <person name="Girlanda M."/>
            <person name="Hayes R."/>
            <person name="Keri Z."/>
            <person name="Labutti K."/>
            <person name="Lipzen A."/>
            <person name="Lombard V."/>
            <person name="Magnuson J."/>
            <person name="Maillard F."/>
            <person name="Morin E."/>
            <person name="Murat C."/>
            <person name="Nolan M."/>
            <person name="Ohm R."/>
            <person name="Pangilinan J."/>
            <person name="Pereira M."/>
            <person name="Perotto S."/>
            <person name="Peter M."/>
            <person name="Riley R."/>
            <person name="Sitrit Y."/>
            <person name="Stielow B."/>
            <person name="Szollosi G."/>
            <person name="Zifcakova L."/>
            <person name="Stursova M."/>
            <person name="Spatafora J.W."/>
            <person name="Tedersoo L."/>
            <person name="Vaario L.-M."/>
            <person name="Yamada A."/>
            <person name="Yan M."/>
            <person name="Wang P."/>
            <person name="Xu J."/>
            <person name="Bruns T."/>
            <person name="Baldrian P."/>
            <person name="Vilgalys R."/>
            <person name="Henrissat B."/>
            <person name="Grigoriev I.V."/>
            <person name="Hibbett D."/>
            <person name="Nagy L.G."/>
            <person name="Martin F.M."/>
        </authorList>
    </citation>
    <scope>NUCLEOTIDE SEQUENCE</scope>
    <source>
        <strain evidence="7">UH-Tt-Lm1</strain>
    </source>
</reference>
<dbReference type="GO" id="GO:0019243">
    <property type="term" value="P:methylglyoxal catabolic process to D-lactate via S-lactoyl-glutathione"/>
    <property type="evidence" value="ECO:0007669"/>
    <property type="project" value="TreeGrafter"/>
</dbReference>
<name>A0A9P6HJI1_9AGAM</name>
<dbReference type="Proteomes" id="UP000736335">
    <property type="component" value="Unassembled WGS sequence"/>
</dbReference>
<evidence type="ECO:0000256" key="3">
    <source>
        <dbReference type="ARBA" id="ARBA00023239"/>
    </source>
</evidence>
<evidence type="ECO:0000256" key="2">
    <source>
        <dbReference type="ARBA" id="ARBA00023016"/>
    </source>
</evidence>
<gene>
    <name evidence="7" type="ORF">BJ322DRAFT_724220</name>
</gene>
<dbReference type="CDD" id="cd03141">
    <property type="entry name" value="GATase1_Hsp31_like"/>
    <property type="match status" value="1"/>
</dbReference>
<comment type="caution">
    <text evidence="7">The sequence shown here is derived from an EMBL/GenBank/DDBJ whole genome shotgun (WGS) entry which is preliminary data.</text>
</comment>
<dbReference type="PANTHER" id="PTHR48094:SF11">
    <property type="entry name" value="GLUTATHIONE-INDEPENDENT GLYOXALASE HSP31-RELATED"/>
    <property type="match status" value="1"/>
</dbReference>
<feature type="domain" description="DJ-1/PfpI" evidence="6">
    <location>
        <begin position="23"/>
        <end position="213"/>
    </location>
</feature>
<evidence type="ECO:0000256" key="1">
    <source>
        <dbReference type="ARBA" id="ARBA00013134"/>
    </source>
</evidence>
<dbReference type="EC" id="4.2.1.130" evidence="1"/>
<organism evidence="7 8">
    <name type="scientific">Thelephora terrestris</name>
    <dbReference type="NCBI Taxonomy" id="56493"/>
    <lineage>
        <taxon>Eukaryota</taxon>
        <taxon>Fungi</taxon>
        <taxon>Dikarya</taxon>
        <taxon>Basidiomycota</taxon>
        <taxon>Agaricomycotina</taxon>
        <taxon>Agaricomycetes</taxon>
        <taxon>Thelephorales</taxon>
        <taxon>Thelephoraceae</taxon>
        <taxon>Thelephora</taxon>
    </lineage>
</organism>
<dbReference type="SUPFAM" id="SSF52317">
    <property type="entry name" value="Class I glutamine amidotransferase-like"/>
    <property type="match status" value="1"/>
</dbReference>
<dbReference type="InterPro" id="IPR029062">
    <property type="entry name" value="Class_I_gatase-like"/>
</dbReference>